<reference evidence="4 5" key="1">
    <citation type="submission" date="2020-08" db="EMBL/GenBank/DDBJ databases">
        <title>Genomic Encyclopedia of Type Strains, Phase IV (KMG-IV): sequencing the most valuable type-strain genomes for metagenomic binning, comparative biology and taxonomic classification.</title>
        <authorList>
            <person name="Goeker M."/>
        </authorList>
    </citation>
    <scope>NUCLEOTIDE SEQUENCE [LARGE SCALE GENOMIC DNA]</scope>
    <source>
        <strain evidence="4 5">YIM 65646</strain>
    </source>
</reference>
<dbReference type="Gene3D" id="3.30.10.20">
    <property type="match status" value="1"/>
</dbReference>
<keyword evidence="2" id="KW-1133">Transmembrane helix</keyword>
<dbReference type="Pfam" id="PF03793">
    <property type="entry name" value="PASTA"/>
    <property type="match status" value="1"/>
</dbReference>
<dbReference type="EMBL" id="JACHGT010000001">
    <property type="protein sequence ID" value="MBB6032290.1"/>
    <property type="molecule type" value="Genomic_DNA"/>
</dbReference>
<dbReference type="SMART" id="SM00740">
    <property type="entry name" value="PASTA"/>
    <property type="match status" value="1"/>
</dbReference>
<dbReference type="AlphaFoldDB" id="A0A841FJY6"/>
<feature type="region of interest" description="Disordered" evidence="1">
    <location>
        <begin position="42"/>
        <end position="69"/>
    </location>
</feature>
<dbReference type="CDD" id="cd06577">
    <property type="entry name" value="PASTA_pknB"/>
    <property type="match status" value="1"/>
</dbReference>
<keyword evidence="5" id="KW-1185">Reference proteome</keyword>
<dbReference type="Proteomes" id="UP000548476">
    <property type="component" value="Unassembled WGS sequence"/>
</dbReference>
<keyword evidence="2" id="KW-0472">Membrane</keyword>
<keyword evidence="2" id="KW-0812">Transmembrane</keyword>
<evidence type="ECO:0000259" key="3">
    <source>
        <dbReference type="PROSITE" id="PS51178"/>
    </source>
</evidence>
<evidence type="ECO:0000256" key="1">
    <source>
        <dbReference type="SAM" id="MobiDB-lite"/>
    </source>
</evidence>
<dbReference type="PROSITE" id="PS51178">
    <property type="entry name" value="PASTA"/>
    <property type="match status" value="1"/>
</dbReference>
<comment type="caution">
    <text evidence="4">The sequence shown here is derived from an EMBL/GenBank/DDBJ whole genome shotgun (WGS) entry which is preliminary data.</text>
</comment>
<dbReference type="RefSeq" id="WP_184785208.1">
    <property type="nucleotide sequence ID" value="NZ_BONT01000063.1"/>
</dbReference>
<sequence>MERPTTRGPHRPSGRSLLIGAAVAAAILLVCVLGIVVGRLATGGGDGGEQKTPAASTPPAAEPEPIAMPDLVGQNAAIARDELERLGFTDIELGSADAEDTLVIIAANWTVVEQSHEPGDKVPADALIVLTCSKKT</sequence>
<proteinExistence type="predicted"/>
<feature type="transmembrane region" description="Helical" evidence="2">
    <location>
        <begin position="17"/>
        <end position="41"/>
    </location>
</feature>
<evidence type="ECO:0000256" key="2">
    <source>
        <dbReference type="SAM" id="Phobius"/>
    </source>
</evidence>
<feature type="compositionally biased region" description="Low complexity" evidence="1">
    <location>
        <begin position="52"/>
        <end position="67"/>
    </location>
</feature>
<organism evidence="4 5">
    <name type="scientific">Phytomonospora endophytica</name>
    <dbReference type="NCBI Taxonomy" id="714109"/>
    <lineage>
        <taxon>Bacteria</taxon>
        <taxon>Bacillati</taxon>
        <taxon>Actinomycetota</taxon>
        <taxon>Actinomycetes</taxon>
        <taxon>Micromonosporales</taxon>
        <taxon>Micromonosporaceae</taxon>
        <taxon>Phytomonospora</taxon>
    </lineage>
</organism>
<protein>
    <recommendedName>
        <fullName evidence="3">PASTA domain-containing protein</fullName>
    </recommendedName>
</protein>
<dbReference type="InterPro" id="IPR005543">
    <property type="entry name" value="PASTA_dom"/>
</dbReference>
<evidence type="ECO:0000313" key="5">
    <source>
        <dbReference type="Proteomes" id="UP000548476"/>
    </source>
</evidence>
<evidence type="ECO:0000313" key="4">
    <source>
        <dbReference type="EMBL" id="MBB6032290.1"/>
    </source>
</evidence>
<name>A0A841FJY6_9ACTN</name>
<accession>A0A841FJY6</accession>
<gene>
    <name evidence="4" type="ORF">HNR73_000132</name>
</gene>
<feature type="domain" description="PASTA" evidence="3">
    <location>
        <begin position="62"/>
        <end position="134"/>
    </location>
</feature>